<evidence type="ECO:0000256" key="1">
    <source>
        <dbReference type="PROSITE-ProRule" id="PRU00723"/>
    </source>
</evidence>
<evidence type="ECO:0000259" key="3">
    <source>
        <dbReference type="PROSITE" id="PS50103"/>
    </source>
</evidence>
<dbReference type="InterPro" id="IPR000571">
    <property type="entry name" value="Znf_CCCH"/>
</dbReference>
<dbReference type="OrthoDB" id="10263155at2759"/>
<dbReference type="Gene3D" id="3.90.1140.10">
    <property type="entry name" value="Cyclic phosphodiesterase"/>
    <property type="match status" value="1"/>
</dbReference>
<dbReference type="Pfam" id="PF04457">
    <property type="entry name" value="MJ1316"/>
    <property type="match status" value="1"/>
</dbReference>
<keyword evidence="1" id="KW-0479">Metal-binding</keyword>
<dbReference type="SMART" id="SM00356">
    <property type="entry name" value="ZnF_C3H1"/>
    <property type="match status" value="1"/>
</dbReference>
<dbReference type="Pfam" id="PF10469">
    <property type="entry name" value="AKAP7_NLS"/>
    <property type="match status" value="1"/>
</dbReference>
<name>A0A8C5QMD3_9ANUR</name>
<evidence type="ECO:0000256" key="2">
    <source>
        <dbReference type="SAM" id="MobiDB-lite"/>
    </source>
</evidence>
<proteinExistence type="predicted"/>
<keyword evidence="1" id="KW-0863">Zinc-finger</keyword>
<dbReference type="InterPro" id="IPR019510">
    <property type="entry name" value="AKAP7-like_phosphoesterase"/>
</dbReference>
<feature type="region of interest" description="Disordered" evidence="2">
    <location>
        <begin position="66"/>
        <end position="100"/>
    </location>
</feature>
<dbReference type="Pfam" id="PF00642">
    <property type="entry name" value="zf-CCCH"/>
    <property type="match status" value="1"/>
</dbReference>
<keyword evidence="1" id="KW-0862">Zinc</keyword>
<feature type="compositionally biased region" description="Basic and acidic residues" evidence="2">
    <location>
        <begin position="83"/>
        <end position="98"/>
    </location>
</feature>
<dbReference type="Proteomes" id="UP000694569">
    <property type="component" value="Unplaced"/>
</dbReference>
<accession>A0A8C5QMD3</accession>
<reference evidence="4" key="2">
    <citation type="submission" date="2025-09" db="UniProtKB">
        <authorList>
            <consortium name="Ensembl"/>
        </authorList>
    </citation>
    <scope>IDENTIFICATION</scope>
</reference>
<dbReference type="Ensembl" id="ENSLLET00000041214.1">
    <property type="protein sequence ID" value="ENSLLEP00000039621.1"/>
    <property type="gene ID" value="ENSLLEG00000025206.1"/>
</dbReference>
<dbReference type="PANTHER" id="PTHR46729">
    <property type="entry name" value="LEUKOCYTE RECEPTOR CLUSTER MEMBER 9"/>
    <property type="match status" value="1"/>
</dbReference>
<dbReference type="GeneTree" id="ENSGT00390000010577"/>
<dbReference type="AlphaFoldDB" id="A0A8C5QMD3"/>
<dbReference type="Gene3D" id="2.30.30.1190">
    <property type="match status" value="1"/>
</dbReference>
<evidence type="ECO:0000313" key="5">
    <source>
        <dbReference type="Proteomes" id="UP000694569"/>
    </source>
</evidence>
<feature type="domain" description="C3H1-type" evidence="3">
    <location>
        <begin position="41"/>
        <end position="68"/>
    </location>
</feature>
<dbReference type="GO" id="GO:0008270">
    <property type="term" value="F:zinc ion binding"/>
    <property type="evidence" value="ECO:0007669"/>
    <property type="project" value="UniProtKB-KW"/>
</dbReference>
<evidence type="ECO:0000313" key="4">
    <source>
        <dbReference type="Ensembl" id="ENSLLEP00000039621.1"/>
    </source>
</evidence>
<dbReference type="SUPFAM" id="SSF55144">
    <property type="entry name" value="LigT-like"/>
    <property type="match status" value="1"/>
</dbReference>
<organism evidence="4 5">
    <name type="scientific">Leptobrachium leishanense</name>
    <name type="common">Leishan spiny toad</name>
    <dbReference type="NCBI Taxonomy" id="445787"/>
    <lineage>
        <taxon>Eukaryota</taxon>
        <taxon>Metazoa</taxon>
        <taxon>Chordata</taxon>
        <taxon>Craniata</taxon>
        <taxon>Vertebrata</taxon>
        <taxon>Euteleostomi</taxon>
        <taxon>Amphibia</taxon>
        <taxon>Batrachia</taxon>
        <taxon>Anura</taxon>
        <taxon>Pelobatoidea</taxon>
        <taxon>Megophryidae</taxon>
        <taxon>Leptobrachium</taxon>
    </lineage>
</organism>
<dbReference type="InterPro" id="IPR040459">
    <property type="entry name" value="MJ1316"/>
</dbReference>
<sequence length="436" mass="49743">MEDDSDAKKEPIVEHSEVNNVNMETVPTEEEIGGLEASGNTPKRVPCQFFLDGRCRFGDRCRNLHTGLPEPSTSLHPSKTSAIRKEKIASEPKTEKKPPMKTATDVISRIQWDSLLPTDHFSVGYLDRFLGIIEKPFAEFSWEDLASVGHDVLAIPKHRIQYFKYKRLVVWDKTTRVDNVFGSTGSGTTILDIINQYENMECEEQNVDPQEDHDDLVREDENVDNECLPSADDCRNAKKLRPTHFIAVRISEEEVRSSVNVVQEALKKWNPDIAEFCTSLPVLHLTLCLLHLETPEEIQKSLTIIQEWRQEIQRILPPSLILSFEGLKDFNARVLYLAPSSTPELTNFTHTLNERFCSEGLTVIKAPSNHLHVTVAKVPTNILRKNPRLRFFYDVYGHIPVSHFGAQHVDSISFCENGPSRRTDGFYTTLLEFPLY</sequence>
<reference evidence="4" key="1">
    <citation type="submission" date="2025-08" db="UniProtKB">
        <authorList>
            <consortium name="Ensembl"/>
        </authorList>
    </citation>
    <scope>IDENTIFICATION</scope>
</reference>
<dbReference type="PROSITE" id="PS50103">
    <property type="entry name" value="ZF_C3H1"/>
    <property type="match status" value="1"/>
</dbReference>
<feature type="zinc finger region" description="C3H1-type" evidence="1">
    <location>
        <begin position="41"/>
        <end position="68"/>
    </location>
</feature>
<protein>
    <recommendedName>
        <fullName evidence="3">C3H1-type domain-containing protein</fullName>
    </recommendedName>
</protein>
<dbReference type="InterPro" id="IPR009097">
    <property type="entry name" value="Cyclic_Pdiesterase"/>
</dbReference>
<dbReference type="PANTHER" id="PTHR46729:SF1">
    <property type="entry name" value="LEUKOCYTE RECEPTOR CLUSTER MEMBER 9"/>
    <property type="match status" value="1"/>
</dbReference>
<keyword evidence="5" id="KW-1185">Reference proteome</keyword>
<feature type="compositionally biased region" description="Polar residues" evidence="2">
    <location>
        <begin position="71"/>
        <end position="81"/>
    </location>
</feature>
<dbReference type="InterPro" id="IPR042653">
    <property type="entry name" value="Leng9"/>
</dbReference>